<dbReference type="Proteomes" id="UP001642484">
    <property type="component" value="Unassembled WGS sequence"/>
</dbReference>
<proteinExistence type="predicted"/>
<feature type="region of interest" description="Disordered" evidence="1">
    <location>
        <begin position="158"/>
        <end position="189"/>
    </location>
</feature>
<name>A0ABP0LVH1_9DINO</name>
<dbReference type="EMBL" id="CAXAMN010014424">
    <property type="protein sequence ID" value="CAK9043216.1"/>
    <property type="molecule type" value="Genomic_DNA"/>
</dbReference>
<keyword evidence="3" id="KW-1185">Reference proteome</keyword>
<gene>
    <name evidence="2" type="ORF">CCMP2556_LOCUS22894</name>
</gene>
<sequence>LSPFAELLLLARPLSSGFSPNYWRCRNMKSLQAEAVEELKRLVGRLVYSGGAPAIAYEGSKYTLLYRDFLKRKDFCIAARWTMELLVVQLSSQRLLRDGNRTLPWAYFMGFYGTAAEPLSLFFRPLGLQLFQTLLWGSGPSWTQVARAGSGPVLDRRARTRSVGRSERERFEVRPVEGLPGAADPRRFG</sequence>
<reference evidence="2 3" key="1">
    <citation type="submission" date="2024-02" db="EMBL/GenBank/DDBJ databases">
        <authorList>
            <person name="Chen Y."/>
            <person name="Shah S."/>
            <person name="Dougan E. K."/>
            <person name="Thang M."/>
            <person name="Chan C."/>
        </authorList>
    </citation>
    <scope>NUCLEOTIDE SEQUENCE [LARGE SCALE GENOMIC DNA]</scope>
</reference>
<organism evidence="2 3">
    <name type="scientific">Durusdinium trenchii</name>
    <dbReference type="NCBI Taxonomy" id="1381693"/>
    <lineage>
        <taxon>Eukaryota</taxon>
        <taxon>Sar</taxon>
        <taxon>Alveolata</taxon>
        <taxon>Dinophyceae</taxon>
        <taxon>Suessiales</taxon>
        <taxon>Symbiodiniaceae</taxon>
        <taxon>Durusdinium</taxon>
    </lineage>
</organism>
<comment type="caution">
    <text evidence="2">The sequence shown here is derived from an EMBL/GenBank/DDBJ whole genome shotgun (WGS) entry which is preliminary data.</text>
</comment>
<feature type="non-terminal residue" evidence="2">
    <location>
        <position position="1"/>
    </location>
</feature>
<evidence type="ECO:0000313" key="3">
    <source>
        <dbReference type="Proteomes" id="UP001642484"/>
    </source>
</evidence>
<feature type="compositionally biased region" description="Basic and acidic residues" evidence="1">
    <location>
        <begin position="164"/>
        <end position="175"/>
    </location>
</feature>
<accession>A0ABP0LVH1</accession>
<evidence type="ECO:0000313" key="2">
    <source>
        <dbReference type="EMBL" id="CAK9043216.1"/>
    </source>
</evidence>
<evidence type="ECO:0000256" key="1">
    <source>
        <dbReference type="SAM" id="MobiDB-lite"/>
    </source>
</evidence>
<protein>
    <submittedName>
        <fullName evidence="2">Uncharacterized protein</fullName>
    </submittedName>
</protein>